<evidence type="ECO:0000313" key="1">
    <source>
        <dbReference type="EMBL" id="MEP0864175.1"/>
    </source>
</evidence>
<dbReference type="InterPro" id="IPR029058">
    <property type="entry name" value="AB_hydrolase_fold"/>
</dbReference>
<dbReference type="InterPro" id="IPR010765">
    <property type="entry name" value="DUF1350"/>
</dbReference>
<dbReference type="Proteomes" id="UP001442494">
    <property type="component" value="Unassembled WGS sequence"/>
</dbReference>
<protein>
    <submittedName>
        <fullName evidence="1">DUF1350 family protein</fullName>
    </submittedName>
</protein>
<dbReference type="PANTHER" id="PTHR34127">
    <property type="entry name" value="OS04G0405600 PROTEIN"/>
    <property type="match status" value="1"/>
</dbReference>
<dbReference type="PANTHER" id="PTHR34127:SF1">
    <property type="entry name" value="OS04G0405600 PROTEIN"/>
    <property type="match status" value="1"/>
</dbReference>
<evidence type="ECO:0000313" key="2">
    <source>
        <dbReference type="Proteomes" id="UP001442494"/>
    </source>
</evidence>
<comment type="caution">
    <text evidence="1">The sequence shown here is derived from an EMBL/GenBank/DDBJ whole genome shotgun (WGS) entry which is preliminary data.</text>
</comment>
<dbReference type="Pfam" id="PF07082">
    <property type="entry name" value="DUF1350"/>
    <property type="match status" value="1"/>
</dbReference>
<keyword evidence="2" id="KW-1185">Reference proteome</keyword>
<reference evidence="1 2" key="1">
    <citation type="submission" date="2022-04" db="EMBL/GenBank/DDBJ databases">
        <title>Positive selection, recombination, and allopatry shape intraspecific diversity of widespread and dominant cyanobacteria.</title>
        <authorList>
            <person name="Wei J."/>
            <person name="Shu W."/>
            <person name="Hu C."/>
        </authorList>
    </citation>
    <scope>NUCLEOTIDE SEQUENCE [LARGE SCALE GENOMIC DNA]</scope>
    <source>
        <strain evidence="1 2">GB2-A5</strain>
    </source>
</reference>
<accession>A0ABV0JL68</accession>
<dbReference type="RefSeq" id="WP_190428273.1">
    <property type="nucleotide sequence ID" value="NZ_JAMPKK010000010.1"/>
</dbReference>
<dbReference type="SUPFAM" id="SSF53474">
    <property type="entry name" value="alpha/beta-Hydrolases"/>
    <property type="match status" value="1"/>
</dbReference>
<dbReference type="EMBL" id="JAMPKK010000010">
    <property type="protein sequence ID" value="MEP0864175.1"/>
    <property type="molecule type" value="Genomic_DNA"/>
</dbReference>
<sequence>MSIQFKPISYSWVAKNPNPIGIVQFIGGALYGTLPTFSYRYFLRTLFEAGYTIIAVPFQFGLNHGEIAKGLLDERDRIRQALGYPETLKHFWVGHSLGCKYIALLEAYSGQAIAQGKKSIIDEPSLLIAPDISDTKDAVPIPGLAPLLDSWGIGVRPTKKETQDLIRNSGLFNLTALISFDKDTIAGTKDEPIDKSDVAWFINELEYKRNKPLLRKEIPGGHREPIGIMLGDSLVDTNPFDGILEPIEKRQLEPLALQFLAELAQRLTPEPTTLLVCA</sequence>
<organism evidence="1 2">
    <name type="scientific">Funiculus sociatus GB2-A5</name>
    <dbReference type="NCBI Taxonomy" id="2933946"/>
    <lineage>
        <taxon>Bacteria</taxon>
        <taxon>Bacillati</taxon>
        <taxon>Cyanobacteriota</taxon>
        <taxon>Cyanophyceae</taxon>
        <taxon>Coleofasciculales</taxon>
        <taxon>Coleofasciculaceae</taxon>
        <taxon>Funiculus</taxon>
    </lineage>
</organism>
<proteinExistence type="predicted"/>
<name>A0ABV0JL68_9CYAN</name>
<gene>
    <name evidence="1" type="ORF">NDI37_06815</name>
</gene>